<proteinExistence type="predicted"/>
<feature type="compositionally biased region" description="Basic residues" evidence="1">
    <location>
        <begin position="9"/>
        <end position="21"/>
    </location>
</feature>
<evidence type="ECO:0000313" key="3">
    <source>
        <dbReference type="Proteomes" id="UP000501600"/>
    </source>
</evidence>
<dbReference type="AlphaFoldDB" id="A0A6H2DJX4"/>
<evidence type="ECO:0000256" key="1">
    <source>
        <dbReference type="SAM" id="MobiDB-lite"/>
    </source>
</evidence>
<protein>
    <recommendedName>
        <fullName evidence="4">Transposase</fullName>
    </recommendedName>
</protein>
<evidence type="ECO:0008006" key="4">
    <source>
        <dbReference type="Google" id="ProtNLM"/>
    </source>
</evidence>
<sequence>MTDTPYSRPAKRPHKTRHHPISRLPAFTTVPLRARKDGWTPLRQAEFIGVLAETRSVSAAAAFVGMSRESAYRLRRKPGAGAFVAVWDDIMGTSKVKSKGPLPKVTLEPVFQRILQDRYRPVMRGGKYVGTIQKPDNAALLRGLAQLDRSDLVKRDGCELPEVLAKGHRK</sequence>
<accession>A0A6H2DJX4</accession>
<feature type="region of interest" description="Disordered" evidence="1">
    <location>
        <begin position="1"/>
        <end position="27"/>
    </location>
</feature>
<dbReference type="RefSeq" id="WP_168818532.1">
    <property type="nucleotide sequence ID" value="NZ_CP051217.1"/>
</dbReference>
<reference evidence="2 3" key="1">
    <citation type="submission" date="2020-04" db="EMBL/GenBank/DDBJ databases">
        <title>Genome sequence for Sphingorhabdus sp. strain M1.</title>
        <authorList>
            <person name="Park S.-J."/>
        </authorList>
    </citation>
    <scope>NUCLEOTIDE SEQUENCE [LARGE SCALE GENOMIC DNA]</scope>
    <source>
        <strain evidence="2 3">JK6</strain>
    </source>
</reference>
<dbReference type="Proteomes" id="UP000501600">
    <property type="component" value="Chromosome"/>
</dbReference>
<keyword evidence="3" id="KW-1185">Reference proteome</keyword>
<organism evidence="2 3">
    <name type="scientific">Parasphingorhabdus halotolerans</name>
    <dbReference type="NCBI Taxonomy" id="2725558"/>
    <lineage>
        <taxon>Bacteria</taxon>
        <taxon>Pseudomonadati</taxon>
        <taxon>Pseudomonadota</taxon>
        <taxon>Alphaproteobacteria</taxon>
        <taxon>Sphingomonadales</taxon>
        <taxon>Sphingomonadaceae</taxon>
        <taxon>Parasphingorhabdus</taxon>
    </lineage>
</organism>
<evidence type="ECO:0000313" key="2">
    <source>
        <dbReference type="EMBL" id="QJB68690.1"/>
    </source>
</evidence>
<dbReference type="EMBL" id="CP051217">
    <property type="protein sequence ID" value="QJB68690.1"/>
    <property type="molecule type" value="Genomic_DNA"/>
</dbReference>
<name>A0A6H2DJX4_9SPHN</name>
<gene>
    <name evidence="2" type="ORF">HF685_04845</name>
</gene>
<dbReference type="KEGG" id="phao:HF685_04845"/>